<evidence type="ECO:0000256" key="4">
    <source>
        <dbReference type="ARBA" id="ARBA00022825"/>
    </source>
</evidence>
<accession>A0A179G2L0</accession>
<proteinExistence type="inferred from homology"/>
<evidence type="ECO:0000256" key="3">
    <source>
        <dbReference type="ARBA" id="ARBA00022801"/>
    </source>
</evidence>
<keyword evidence="2" id="KW-0645">Protease</keyword>
<dbReference type="EMBL" id="LSBJ02000001">
    <property type="protein sequence ID" value="OAQ72106.1"/>
    <property type="molecule type" value="Genomic_DNA"/>
</dbReference>
<dbReference type="KEGG" id="pchm:VFPPC_00155"/>
<reference evidence="6 7" key="1">
    <citation type="journal article" date="2016" name="PLoS Pathog.">
        <title>Biosynthesis of antibiotic leucinostatins in bio-control fungus Purpureocillium lilacinum and their inhibition on phytophthora revealed by genome mining.</title>
        <authorList>
            <person name="Wang G."/>
            <person name="Liu Z."/>
            <person name="Lin R."/>
            <person name="Li E."/>
            <person name="Mao Z."/>
            <person name="Ling J."/>
            <person name="Yang Y."/>
            <person name="Yin W.B."/>
            <person name="Xie B."/>
        </authorList>
    </citation>
    <scope>NUCLEOTIDE SEQUENCE [LARGE SCALE GENOMIC DNA]</scope>
    <source>
        <strain evidence="6">170</strain>
    </source>
</reference>
<dbReference type="Proteomes" id="UP000078397">
    <property type="component" value="Unassembled WGS sequence"/>
</dbReference>
<keyword evidence="4" id="KW-0720">Serine protease</keyword>
<dbReference type="Pfam" id="PF00082">
    <property type="entry name" value="Peptidase_S8"/>
    <property type="match status" value="1"/>
</dbReference>
<comment type="similarity">
    <text evidence="1">Belongs to the peptidase S8 family.</text>
</comment>
<dbReference type="PANTHER" id="PTHR43806:SF11">
    <property type="entry name" value="CEREVISIN-RELATED"/>
    <property type="match status" value="1"/>
</dbReference>
<dbReference type="GeneID" id="28844232"/>
<dbReference type="InterPro" id="IPR036852">
    <property type="entry name" value="Peptidase_S8/S53_dom_sf"/>
</dbReference>
<evidence type="ECO:0000313" key="6">
    <source>
        <dbReference type="EMBL" id="OAQ72106.1"/>
    </source>
</evidence>
<dbReference type="PRINTS" id="PR00723">
    <property type="entry name" value="SUBTILISIN"/>
</dbReference>
<dbReference type="InterPro" id="IPR015500">
    <property type="entry name" value="Peptidase_S8_subtilisin-rel"/>
</dbReference>
<dbReference type="InterPro" id="IPR000209">
    <property type="entry name" value="Peptidase_S8/S53_dom"/>
</dbReference>
<organism evidence="6 7">
    <name type="scientific">Pochonia chlamydosporia 170</name>
    <dbReference type="NCBI Taxonomy" id="1380566"/>
    <lineage>
        <taxon>Eukaryota</taxon>
        <taxon>Fungi</taxon>
        <taxon>Dikarya</taxon>
        <taxon>Ascomycota</taxon>
        <taxon>Pezizomycotina</taxon>
        <taxon>Sordariomycetes</taxon>
        <taxon>Hypocreomycetidae</taxon>
        <taxon>Hypocreales</taxon>
        <taxon>Clavicipitaceae</taxon>
        <taxon>Pochonia</taxon>
    </lineage>
</organism>
<evidence type="ECO:0000256" key="1">
    <source>
        <dbReference type="ARBA" id="ARBA00011073"/>
    </source>
</evidence>
<name>A0A179G2L0_METCM</name>
<evidence type="ECO:0000256" key="2">
    <source>
        <dbReference type="ARBA" id="ARBA00022670"/>
    </source>
</evidence>
<dbReference type="OrthoDB" id="4960667at2759"/>
<dbReference type="GO" id="GO:0004252">
    <property type="term" value="F:serine-type endopeptidase activity"/>
    <property type="evidence" value="ECO:0007669"/>
    <property type="project" value="InterPro"/>
</dbReference>
<evidence type="ECO:0000259" key="5">
    <source>
        <dbReference type="Pfam" id="PF00082"/>
    </source>
</evidence>
<dbReference type="InterPro" id="IPR050131">
    <property type="entry name" value="Peptidase_S8_subtilisin-like"/>
</dbReference>
<sequence>MRECTLRQLLKTVELTVDAKRMIELILCRAALHLVGTRWASSPMTLDTVSVFYRLDDEGTPVFFLDKLFLSMEPGKLMVQPKRSEDILAPSLDEVQALGIVLAQIELGEKPDQVVRCEQEHMQSPQDIKLPVDRSKLAERLRMAYEKDDVSNRLASVGFCLAVEDQAEQDMDVLQRQSFDQWFYERAIEPLERFFIKSGWTWEQVNWAEPHAINMNDVYRLLKGSKLPCRDAMELNGQRVRKLPRKLLRYLKKHQSAEVKIGLEDTGIDLTHPMFKEHLDSGRISVGGCKDFTGDNMKPDGAMTDKVGHGTHLAYAILEATAPQCRLYIARVYKQNTSEPDTEEYVAQATRWLVKECGVEVLIMAFTFNKFSVLISQAIAEAEHVWFGAAAHHHCKVPVLGRHGNMKDTCTDKDTYAFGYPASDPKVSAIYSVDKEGKRSNFSPPGRRCCRNLAIQGEDVEAAWPLALNQGDVGMEGSNCMSNTKLMSGTSQATALVGAHVANVLLMLKTTPFENPRTTSFLEPGKHKDLIVWALTTEAGTESVMDSSHPTPTVTDDYSVIRPRLFLGKPLAECRSRVEKVIEGFYAGCIF</sequence>
<keyword evidence="3" id="KW-0378">Hydrolase</keyword>
<dbReference type="AlphaFoldDB" id="A0A179G2L0"/>
<dbReference type="STRING" id="1380566.A0A179G2L0"/>
<dbReference type="RefSeq" id="XP_018148189.1">
    <property type="nucleotide sequence ID" value="XM_018280238.1"/>
</dbReference>
<dbReference type="PANTHER" id="PTHR43806">
    <property type="entry name" value="PEPTIDASE S8"/>
    <property type="match status" value="1"/>
</dbReference>
<feature type="domain" description="Peptidase S8/S53" evidence="5">
    <location>
        <begin position="258"/>
        <end position="506"/>
    </location>
</feature>
<dbReference type="SUPFAM" id="SSF52743">
    <property type="entry name" value="Subtilisin-like"/>
    <property type="match status" value="1"/>
</dbReference>
<keyword evidence="7" id="KW-1185">Reference proteome</keyword>
<gene>
    <name evidence="6" type="ORF">VFPPC_00155</name>
</gene>
<comment type="caution">
    <text evidence="6">The sequence shown here is derived from an EMBL/GenBank/DDBJ whole genome shotgun (WGS) entry which is preliminary data.</text>
</comment>
<dbReference type="Gene3D" id="3.40.50.200">
    <property type="entry name" value="Peptidase S8/S53 domain"/>
    <property type="match status" value="1"/>
</dbReference>
<protein>
    <submittedName>
        <fullName evidence="6">Subtilase family domain-containing protein</fullName>
    </submittedName>
</protein>
<dbReference type="GO" id="GO:0006508">
    <property type="term" value="P:proteolysis"/>
    <property type="evidence" value="ECO:0007669"/>
    <property type="project" value="UniProtKB-KW"/>
</dbReference>
<evidence type="ECO:0000313" key="7">
    <source>
        <dbReference type="Proteomes" id="UP000078397"/>
    </source>
</evidence>